<evidence type="ECO:0000313" key="2">
    <source>
        <dbReference type="Proteomes" id="UP000678895"/>
    </source>
</evidence>
<evidence type="ECO:0000313" key="1">
    <source>
        <dbReference type="EMBL" id="GIO43560.1"/>
    </source>
</evidence>
<reference evidence="1" key="1">
    <citation type="submission" date="2021-03" db="EMBL/GenBank/DDBJ databases">
        <title>Antimicrobial resistance genes in bacteria isolated from Japanese honey, and their potential for conferring macrolide and lincosamide resistance in the American foulbrood pathogen Paenibacillus larvae.</title>
        <authorList>
            <person name="Okamoto M."/>
            <person name="Kumagai M."/>
            <person name="Kanamori H."/>
            <person name="Takamatsu D."/>
        </authorList>
    </citation>
    <scope>NUCLEOTIDE SEQUENCE</scope>
    <source>
        <strain evidence="1">J41TS4</strain>
    </source>
</reference>
<sequence length="54" mass="5943">MVNNDMYLTSAVVSGEELGDRGLLRLSNQDIVHLGLEKTKRCGIILLLSQNVSQ</sequence>
<dbReference type="Proteomes" id="UP000678895">
    <property type="component" value="Unassembled WGS sequence"/>
</dbReference>
<comment type="caution">
    <text evidence="1">The sequence shown here is derived from an EMBL/GenBank/DDBJ whole genome shotgun (WGS) entry which is preliminary data.</text>
</comment>
<dbReference type="AlphaFoldDB" id="A0A919Y741"/>
<organism evidence="1 2">
    <name type="scientific">Paenibacillus apis</name>
    <dbReference type="NCBI Taxonomy" id="1792174"/>
    <lineage>
        <taxon>Bacteria</taxon>
        <taxon>Bacillati</taxon>
        <taxon>Bacillota</taxon>
        <taxon>Bacilli</taxon>
        <taxon>Bacillales</taxon>
        <taxon>Paenibacillaceae</taxon>
        <taxon>Paenibacillus</taxon>
    </lineage>
</organism>
<protein>
    <submittedName>
        <fullName evidence="1">Uncharacterized protein</fullName>
    </submittedName>
</protein>
<dbReference type="EMBL" id="BORS01000011">
    <property type="protein sequence ID" value="GIO43560.1"/>
    <property type="molecule type" value="Genomic_DNA"/>
</dbReference>
<proteinExistence type="predicted"/>
<accession>A0A919Y741</accession>
<keyword evidence="2" id="KW-1185">Reference proteome</keyword>
<name>A0A919Y741_9BACL</name>
<gene>
    <name evidence="1" type="ORF">J41TS4_33180</name>
</gene>